<comment type="caution">
    <text evidence="1">The sequence shown here is derived from an EMBL/GenBank/DDBJ whole genome shotgun (WGS) entry which is preliminary data.</text>
</comment>
<evidence type="ECO:0000313" key="1">
    <source>
        <dbReference type="EMBL" id="KAJ7985797.1"/>
    </source>
</evidence>
<protein>
    <submittedName>
        <fullName evidence="1">Uncharacterized protein</fullName>
    </submittedName>
</protein>
<organism evidence="1 2">
    <name type="scientific">Dallia pectoralis</name>
    <name type="common">Alaska blackfish</name>
    <dbReference type="NCBI Taxonomy" id="75939"/>
    <lineage>
        <taxon>Eukaryota</taxon>
        <taxon>Metazoa</taxon>
        <taxon>Chordata</taxon>
        <taxon>Craniata</taxon>
        <taxon>Vertebrata</taxon>
        <taxon>Euteleostomi</taxon>
        <taxon>Actinopterygii</taxon>
        <taxon>Neopterygii</taxon>
        <taxon>Teleostei</taxon>
        <taxon>Protacanthopterygii</taxon>
        <taxon>Esociformes</taxon>
        <taxon>Umbridae</taxon>
        <taxon>Dallia</taxon>
    </lineage>
</organism>
<dbReference type="Proteomes" id="UP001157502">
    <property type="component" value="Chromosome 35"/>
</dbReference>
<name>A0ACC2F364_DALPE</name>
<keyword evidence="2" id="KW-1185">Reference proteome</keyword>
<sequence length="104" mass="11687">MPLSLNRPRVLEGRDQFSCERWIGKVSPPRLQPCALATWLSEAGVVSRLRPSREDFLHLWAMLTKGPLVLTLKPHTSTLLAPAKRQVAGPQAPPIRLTERSKWA</sequence>
<dbReference type="EMBL" id="CM055762">
    <property type="protein sequence ID" value="KAJ7985797.1"/>
    <property type="molecule type" value="Genomic_DNA"/>
</dbReference>
<proteinExistence type="predicted"/>
<gene>
    <name evidence="1" type="ORF">DPEC_G00344200</name>
</gene>
<accession>A0ACC2F364</accession>
<evidence type="ECO:0000313" key="2">
    <source>
        <dbReference type="Proteomes" id="UP001157502"/>
    </source>
</evidence>
<reference evidence="1" key="1">
    <citation type="submission" date="2021-05" db="EMBL/GenBank/DDBJ databases">
        <authorList>
            <person name="Pan Q."/>
            <person name="Jouanno E."/>
            <person name="Zahm M."/>
            <person name="Klopp C."/>
            <person name="Cabau C."/>
            <person name="Louis A."/>
            <person name="Berthelot C."/>
            <person name="Parey E."/>
            <person name="Roest Crollius H."/>
            <person name="Montfort J."/>
            <person name="Robinson-Rechavi M."/>
            <person name="Bouchez O."/>
            <person name="Lampietro C."/>
            <person name="Lopez Roques C."/>
            <person name="Donnadieu C."/>
            <person name="Postlethwait J."/>
            <person name="Bobe J."/>
            <person name="Dillon D."/>
            <person name="Chandos A."/>
            <person name="von Hippel F."/>
            <person name="Guiguen Y."/>
        </authorList>
    </citation>
    <scope>NUCLEOTIDE SEQUENCE</scope>
    <source>
        <strain evidence="1">YG-Jan2019</strain>
    </source>
</reference>